<dbReference type="AlphaFoldDB" id="A0A7W9UTZ6"/>
<organism evidence="2 3">
    <name type="scientific">Streptomyces echinatus</name>
    <dbReference type="NCBI Taxonomy" id="67293"/>
    <lineage>
        <taxon>Bacteria</taxon>
        <taxon>Bacillati</taxon>
        <taxon>Actinomycetota</taxon>
        <taxon>Actinomycetes</taxon>
        <taxon>Kitasatosporales</taxon>
        <taxon>Streptomycetaceae</taxon>
        <taxon>Streptomyces</taxon>
    </lineage>
</organism>
<reference evidence="2 3" key="1">
    <citation type="submission" date="2020-08" db="EMBL/GenBank/DDBJ databases">
        <title>Genomic Encyclopedia of Type Strains, Phase III (KMG-III): the genomes of soil and plant-associated and newly described type strains.</title>
        <authorList>
            <person name="Whitman W."/>
        </authorList>
    </citation>
    <scope>NUCLEOTIDE SEQUENCE [LARGE SCALE GENOMIC DNA]</scope>
    <source>
        <strain evidence="2 3">CECT 3313</strain>
    </source>
</reference>
<protein>
    <submittedName>
        <fullName evidence="2">Uncharacterized protein</fullName>
    </submittedName>
</protein>
<feature type="compositionally biased region" description="Low complexity" evidence="1">
    <location>
        <begin position="54"/>
        <end position="65"/>
    </location>
</feature>
<feature type="compositionally biased region" description="Low complexity" evidence="1">
    <location>
        <begin position="102"/>
        <end position="116"/>
    </location>
</feature>
<dbReference type="Proteomes" id="UP000585836">
    <property type="component" value="Unassembled WGS sequence"/>
</dbReference>
<keyword evidence="3" id="KW-1185">Reference proteome</keyword>
<feature type="compositionally biased region" description="Low complexity" evidence="1">
    <location>
        <begin position="25"/>
        <end position="35"/>
    </location>
</feature>
<evidence type="ECO:0000313" key="3">
    <source>
        <dbReference type="Proteomes" id="UP000585836"/>
    </source>
</evidence>
<dbReference type="EMBL" id="JACHJK010000015">
    <property type="protein sequence ID" value="MBB5931128.1"/>
    <property type="molecule type" value="Genomic_DNA"/>
</dbReference>
<evidence type="ECO:0000256" key="1">
    <source>
        <dbReference type="SAM" id="MobiDB-lite"/>
    </source>
</evidence>
<proteinExistence type="predicted"/>
<feature type="region of interest" description="Disordered" evidence="1">
    <location>
        <begin position="1"/>
        <end position="116"/>
    </location>
</feature>
<comment type="caution">
    <text evidence="2">The sequence shown here is derived from an EMBL/GenBank/DDBJ whole genome shotgun (WGS) entry which is preliminary data.</text>
</comment>
<name>A0A7W9UTZ6_9ACTN</name>
<evidence type="ECO:0000313" key="2">
    <source>
        <dbReference type="EMBL" id="MBB5931128.1"/>
    </source>
</evidence>
<gene>
    <name evidence="2" type="ORF">FHS34_006636</name>
</gene>
<accession>A0A7W9UTZ6</accession>
<sequence length="116" mass="11781">MGRPCSHSTSRTSAPAARAHHSRSPRALSGSSGTSRPPPGSDTSVPAGEPAHARVVPRPSGSRSSTAHRPSSPRAEKCTTTRACPIRPSTAAASVGEVFTTSRSPARSSPGSSRNA</sequence>
<feature type="compositionally biased region" description="Low complexity" evidence="1">
    <location>
        <begin position="1"/>
        <end position="17"/>
    </location>
</feature>